<evidence type="ECO:0000313" key="3">
    <source>
        <dbReference type="Proteomes" id="UP000572817"/>
    </source>
</evidence>
<reference evidence="2" key="1">
    <citation type="submission" date="2020-04" db="EMBL/GenBank/DDBJ databases">
        <title>Genome Assembly and Annotation of Botryosphaeria dothidea sdau 11-99, a Latent Pathogen of Apple Fruit Ring Rot in China.</title>
        <authorList>
            <person name="Yu C."/>
            <person name="Diao Y."/>
            <person name="Lu Q."/>
            <person name="Zhao J."/>
            <person name="Cui S."/>
            <person name="Peng C."/>
            <person name="He B."/>
            <person name="Liu H."/>
        </authorList>
    </citation>
    <scope>NUCLEOTIDE SEQUENCE [LARGE SCALE GENOMIC DNA]</scope>
    <source>
        <strain evidence="2">Sdau11-99</strain>
    </source>
</reference>
<gene>
    <name evidence="2" type="ORF">GTA08_BOTSDO03772</name>
</gene>
<name>A0A8H4N7C4_9PEZI</name>
<feature type="compositionally biased region" description="Low complexity" evidence="1">
    <location>
        <begin position="121"/>
        <end position="135"/>
    </location>
</feature>
<dbReference type="Proteomes" id="UP000572817">
    <property type="component" value="Unassembled WGS sequence"/>
</dbReference>
<feature type="compositionally biased region" description="Basic and acidic residues" evidence="1">
    <location>
        <begin position="51"/>
        <end position="64"/>
    </location>
</feature>
<feature type="compositionally biased region" description="Basic and acidic residues" evidence="1">
    <location>
        <begin position="328"/>
        <end position="340"/>
    </location>
</feature>
<dbReference type="AlphaFoldDB" id="A0A8H4N7C4"/>
<dbReference type="OrthoDB" id="2398441at2759"/>
<dbReference type="EMBL" id="WWBZ02000022">
    <property type="protein sequence ID" value="KAF4308561.1"/>
    <property type="molecule type" value="Genomic_DNA"/>
</dbReference>
<comment type="caution">
    <text evidence="2">The sequence shown here is derived from an EMBL/GenBank/DDBJ whole genome shotgun (WGS) entry which is preliminary data.</text>
</comment>
<sequence length="340" mass="37217">MDSTNPPNGWPHHRIPKVRDGPSAPPPTHTAQEERSLLTSPQRLTPLPVQRTHDDMQRGHRDSPEQAVLRHPTPFRQSTNSTPPASSAVPHQHHNHPQTSGLHLPPLRHRFAGDGFDFRRPAMSTTTAPANAPPADVIDLTSEDEPSHATTPIAPPMQLARASRPPRFAREIIDLSDDTPPHPPADLAAQNPTPSSPEVEFVSSRTIPGRRPPAPAVDLTDDDFDFDLLVAADFGVRHGINRAPPGDGGYGTRSRRNSPLRRRLVHILDGMFDLNGPPLANFFGPGLMNYNTVGFDMGFERESTPATYEAPPKAPLGFTRSPEEDDVLAQKEARRGKFGS</sequence>
<evidence type="ECO:0000313" key="2">
    <source>
        <dbReference type="EMBL" id="KAF4308561.1"/>
    </source>
</evidence>
<feature type="region of interest" description="Disordered" evidence="1">
    <location>
        <begin position="303"/>
        <end position="340"/>
    </location>
</feature>
<organism evidence="2 3">
    <name type="scientific">Botryosphaeria dothidea</name>
    <dbReference type="NCBI Taxonomy" id="55169"/>
    <lineage>
        <taxon>Eukaryota</taxon>
        <taxon>Fungi</taxon>
        <taxon>Dikarya</taxon>
        <taxon>Ascomycota</taxon>
        <taxon>Pezizomycotina</taxon>
        <taxon>Dothideomycetes</taxon>
        <taxon>Dothideomycetes incertae sedis</taxon>
        <taxon>Botryosphaeriales</taxon>
        <taxon>Botryosphaeriaceae</taxon>
        <taxon>Botryosphaeria</taxon>
    </lineage>
</organism>
<proteinExistence type="predicted"/>
<evidence type="ECO:0000256" key="1">
    <source>
        <dbReference type="SAM" id="MobiDB-lite"/>
    </source>
</evidence>
<keyword evidence="3" id="KW-1185">Reference proteome</keyword>
<accession>A0A8H4N7C4</accession>
<feature type="region of interest" description="Disordered" evidence="1">
    <location>
        <begin position="1"/>
        <end position="216"/>
    </location>
</feature>
<protein>
    <submittedName>
        <fullName evidence="2">Uncharacterized protein</fullName>
    </submittedName>
</protein>
<feature type="compositionally biased region" description="Polar residues" evidence="1">
    <location>
        <begin position="75"/>
        <end position="85"/>
    </location>
</feature>